<keyword evidence="1" id="KW-0479">Metal-binding</keyword>
<dbReference type="GO" id="GO:0046872">
    <property type="term" value="F:metal ion binding"/>
    <property type="evidence" value="ECO:0007669"/>
    <property type="project" value="UniProtKB-KW"/>
</dbReference>
<proteinExistence type="inferred from homology"/>
<keyword evidence="7" id="KW-1185">Reference proteome</keyword>
<dbReference type="AlphaFoldDB" id="A0A7W6EI73"/>
<dbReference type="PANTHER" id="PTHR42988:SF2">
    <property type="entry name" value="CYCLIC NUCLEOTIDE PHOSPHODIESTERASE CBUA0032-RELATED"/>
    <property type="match status" value="1"/>
</dbReference>
<dbReference type="InterPro" id="IPR029052">
    <property type="entry name" value="Metallo-depent_PP-like"/>
</dbReference>
<dbReference type="PANTHER" id="PTHR42988">
    <property type="entry name" value="PHOSPHOHYDROLASE"/>
    <property type="match status" value="1"/>
</dbReference>
<evidence type="ECO:0000313" key="6">
    <source>
        <dbReference type="EMBL" id="MBB3810768.1"/>
    </source>
</evidence>
<dbReference type="Gene3D" id="3.60.21.10">
    <property type="match status" value="1"/>
</dbReference>
<evidence type="ECO:0000259" key="5">
    <source>
        <dbReference type="Pfam" id="PF00149"/>
    </source>
</evidence>
<name>A0A7W6EI73_9HYPH</name>
<dbReference type="GO" id="GO:0016787">
    <property type="term" value="F:hydrolase activity"/>
    <property type="evidence" value="ECO:0007669"/>
    <property type="project" value="UniProtKB-KW"/>
</dbReference>
<dbReference type="Proteomes" id="UP000537592">
    <property type="component" value="Unassembled WGS sequence"/>
</dbReference>
<comment type="similarity">
    <text evidence="4">Belongs to the cyclic nucleotide phosphodiesterase class-III family.</text>
</comment>
<dbReference type="EMBL" id="JACICC010000008">
    <property type="protein sequence ID" value="MBB3810768.1"/>
    <property type="molecule type" value="Genomic_DNA"/>
</dbReference>
<keyword evidence="2" id="KW-0378">Hydrolase</keyword>
<dbReference type="InterPro" id="IPR004843">
    <property type="entry name" value="Calcineurin-like_PHP"/>
</dbReference>
<dbReference type="Pfam" id="PF00149">
    <property type="entry name" value="Metallophos"/>
    <property type="match status" value="1"/>
</dbReference>
<feature type="domain" description="Calcineurin-like phosphoesterase" evidence="5">
    <location>
        <begin position="1"/>
        <end position="223"/>
    </location>
</feature>
<protein>
    <submittedName>
        <fullName evidence="6">3',5'-cyclic AMP phosphodiesterase CpdA</fullName>
    </submittedName>
</protein>
<evidence type="ECO:0000256" key="4">
    <source>
        <dbReference type="ARBA" id="ARBA00025742"/>
    </source>
</evidence>
<evidence type="ECO:0000256" key="2">
    <source>
        <dbReference type="ARBA" id="ARBA00022801"/>
    </source>
</evidence>
<sequence length="295" mass="31831">MRIAHLSDAHIGPLPRPRVHELLGKRITGFTNWRRGRFRTHDMALLARILDDIAAHAPDHVAMTGDIVNIGLASEFPPARRFLERLGTPEQVSFVPGNHDAYVRQALLPMRRELGPWMCGDGDTAPAFPYVRKRGGVALIGLSSGVPTLPFLASGTLGREQLSALETTLAALGREGLCRVVLIHHPPYKAGAKPSRGLTDAADFERVIADAGAEIVLHGHNHRTMLAEIPTRTGRPAVILGAPSASAISGTLDHRAGYHLLTIAPDGERSAITLVTRGYDAAADDIVTLDERPLR</sequence>
<evidence type="ECO:0000256" key="1">
    <source>
        <dbReference type="ARBA" id="ARBA00022723"/>
    </source>
</evidence>
<dbReference type="SUPFAM" id="SSF56300">
    <property type="entry name" value="Metallo-dependent phosphatases"/>
    <property type="match status" value="1"/>
</dbReference>
<organism evidence="6 7">
    <name type="scientific">Pseudochelatococcus contaminans</name>
    <dbReference type="NCBI Taxonomy" id="1538103"/>
    <lineage>
        <taxon>Bacteria</taxon>
        <taxon>Pseudomonadati</taxon>
        <taxon>Pseudomonadota</taxon>
        <taxon>Alphaproteobacteria</taxon>
        <taxon>Hyphomicrobiales</taxon>
        <taxon>Chelatococcaceae</taxon>
        <taxon>Pseudochelatococcus</taxon>
    </lineage>
</organism>
<evidence type="ECO:0000256" key="3">
    <source>
        <dbReference type="ARBA" id="ARBA00023004"/>
    </source>
</evidence>
<gene>
    <name evidence="6" type="ORF">FHS81_002874</name>
</gene>
<dbReference type="InterPro" id="IPR050884">
    <property type="entry name" value="CNP_phosphodiesterase-III"/>
</dbReference>
<dbReference type="RefSeq" id="WP_183754040.1">
    <property type="nucleotide sequence ID" value="NZ_JACICC010000008.1"/>
</dbReference>
<comment type="caution">
    <text evidence="6">The sequence shown here is derived from an EMBL/GenBank/DDBJ whole genome shotgun (WGS) entry which is preliminary data.</text>
</comment>
<keyword evidence="3" id="KW-0408">Iron</keyword>
<evidence type="ECO:0000313" key="7">
    <source>
        <dbReference type="Proteomes" id="UP000537592"/>
    </source>
</evidence>
<reference evidence="6 7" key="1">
    <citation type="submission" date="2020-08" db="EMBL/GenBank/DDBJ databases">
        <title>Genomic Encyclopedia of Type Strains, Phase IV (KMG-IV): sequencing the most valuable type-strain genomes for metagenomic binning, comparative biology and taxonomic classification.</title>
        <authorList>
            <person name="Goeker M."/>
        </authorList>
    </citation>
    <scope>NUCLEOTIDE SEQUENCE [LARGE SCALE GENOMIC DNA]</scope>
    <source>
        <strain evidence="6 7">DSM 28760</strain>
    </source>
</reference>
<accession>A0A7W6EI73</accession>